<organism evidence="2 3">
    <name type="scientific">Dryococelus australis</name>
    <dbReference type="NCBI Taxonomy" id="614101"/>
    <lineage>
        <taxon>Eukaryota</taxon>
        <taxon>Metazoa</taxon>
        <taxon>Ecdysozoa</taxon>
        <taxon>Arthropoda</taxon>
        <taxon>Hexapoda</taxon>
        <taxon>Insecta</taxon>
        <taxon>Pterygota</taxon>
        <taxon>Neoptera</taxon>
        <taxon>Polyneoptera</taxon>
        <taxon>Phasmatodea</taxon>
        <taxon>Verophasmatodea</taxon>
        <taxon>Anareolatae</taxon>
        <taxon>Phasmatidae</taxon>
        <taxon>Eurycanthinae</taxon>
        <taxon>Dryococelus</taxon>
    </lineage>
</organism>
<accession>A0ABQ9G0Y8</accession>
<dbReference type="Proteomes" id="UP001159363">
    <property type="component" value="Chromosome 16"/>
</dbReference>
<reference evidence="2 3" key="1">
    <citation type="submission" date="2023-02" db="EMBL/GenBank/DDBJ databases">
        <title>LHISI_Scaffold_Assembly.</title>
        <authorList>
            <person name="Stuart O.P."/>
            <person name="Cleave R."/>
            <person name="Magrath M.J.L."/>
            <person name="Mikheyev A.S."/>
        </authorList>
    </citation>
    <scope>NUCLEOTIDE SEQUENCE [LARGE SCALE GENOMIC DNA]</scope>
    <source>
        <strain evidence="2">Daus_M_001</strain>
        <tissue evidence="2">Leg muscle</tissue>
    </source>
</reference>
<comment type="caution">
    <text evidence="2">The sequence shown here is derived from an EMBL/GenBank/DDBJ whole genome shotgun (WGS) entry which is preliminary data.</text>
</comment>
<evidence type="ECO:0000256" key="1">
    <source>
        <dbReference type="SAM" id="MobiDB-lite"/>
    </source>
</evidence>
<gene>
    <name evidence="2" type="ORF">PR048_033677</name>
</gene>
<keyword evidence="3" id="KW-1185">Reference proteome</keyword>
<dbReference type="EMBL" id="JARBHB010000017">
    <property type="protein sequence ID" value="KAJ8866153.1"/>
    <property type="molecule type" value="Genomic_DNA"/>
</dbReference>
<feature type="compositionally biased region" description="Polar residues" evidence="1">
    <location>
        <begin position="480"/>
        <end position="490"/>
    </location>
</feature>
<proteinExistence type="predicted"/>
<name>A0ABQ9G0Y8_9NEOP</name>
<evidence type="ECO:0000313" key="3">
    <source>
        <dbReference type="Proteomes" id="UP001159363"/>
    </source>
</evidence>
<sequence length="533" mass="59946">MFSLTLCGEEMFCISRRASLYSCHFARPCLKSTCMHFVYYSALYKNNIVVGLITLFVRRSIHRENPPTNGIVRHDSHMRKSGMTRPGIELGLPWREESRLTDQLPRPLFKRADVAPSSFPGWNGVIVALWWNWYINNSADNLSNVKRQSSIVHTTQLYRMHVSVDDETVDPCYIQHSTEDSHWPSPGTSSYRVTGTFLIESVNSAFGTVAKSDNVWFPRISLVSELWCMLENNRIHLLRFGACDNKRCLFRHIVARKTSRPVPSFANSEVTSPCPDVDAPLTCESRYSGPADLLIPDPVCHTIPACSQVKARIGKIRRLDSTVLCILESQMFAHWLLLQRVASVLTWQYGTRYLFPCKPTIGSESSRACLVVCDPIAKLTSNHPHKRTYETLKETSKAVRGFVEHKQFVEMSGVQLQRPGDLVSRGDVSARTAIPITHIVGFPRLRLLSVIPRTWSLNKESNKLKIDIVCTDIDVPRQSGVASGNGSNTEDISKRRASAGDSTYPGLKGADYLWNSYAPVSHKNDTGDTQTRA</sequence>
<evidence type="ECO:0000313" key="2">
    <source>
        <dbReference type="EMBL" id="KAJ8866153.1"/>
    </source>
</evidence>
<feature type="region of interest" description="Disordered" evidence="1">
    <location>
        <begin position="479"/>
        <end position="506"/>
    </location>
</feature>
<protein>
    <submittedName>
        <fullName evidence="2">Uncharacterized protein</fullName>
    </submittedName>
</protein>